<dbReference type="Gene3D" id="6.10.250.2990">
    <property type="match status" value="1"/>
</dbReference>
<keyword evidence="5" id="KW-0159">Chromosome partition</keyword>
<comment type="similarity">
    <text evidence="3">Belongs to the INCENP family.</text>
</comment>
<keyword evidence="11" id="KW-1185">Reference proteome</keyword>
<organism evidence="10 11">
    <name type="scientific">Chrysophaeum taylorii</name>
    <dbReference type="NCBI Taxonomy" id="2483200"/>
    <lineage>
        <taxon>Eukaryota</taxon>
        <taxon>Sar</taxon>
        <taxon>Stramenopiles</taxon>
        <taxon>Ochrophyta</taxon>
        <taxon>Pelagophyceae</taxon>
        <taxon>Pelagomonadales</taxon>
        <taxon>Pelagomonadaceae</taxon>
        <taxon>Chrysophaeum</taxon>
    </lineage>
</organism>
<dbReference type="PANTHER" id="PTHR13142">
    <property type="entry name" value="INNER CENTROMERE PROTEIN"/>
    <property type="match status" value="1"/>
</dbReference>
<dbReference type="EMBL" id="JAQMWT010000185">
    <property type="protein sequence ID" value="KAJ8608087.1"/>
    <property type="molecule type" value="Genomic_DNA"/>
</dbReference>
<dbReference type="AlphaFoldDB" id="A0AAD7UKX3"/>
<evidence type="ECO:0000256" key="2">
    <source>
        <dbReference type="ARBA" id="ARBA00004186"/>
    </source>
</evidence>
<feature type="region of interest" description="Disordered" evidence="8">
    <location>
        <begin position="290"/>
        <end position="532"/>
    </location>
</feature>
<gene>
    <name evidence="10" type="ORF">CTAYLR_009623</name>
</gene>
<proteinExistence type="inferred from homology"/>
<evidence type="ECO:0000256" key="3">
    <source>
        <dbReference type="ARBA" id="ARBA00010042"/>
    </source>
</evidence>
<accession>A0AAD7UKX3</accession>
<feature type="region of interest" description="Disordered" evidence="8">
    <location>
        <begin position="147"/>
        <end position="170"/>
    </location>
</feature>
<evidence type="ECO:0000256" key="1">
    <source>
        <dbReference type="ARBA" id="ARBA00004123"/>
    </source>
</evidence>
<feature type="compositionally biased region" description="Low complexity" evidence="8">
    <location>
        <begin position="225"/>
        <end position="242"/>
    </location>
</feature>
<keyword evidence="4" id="KW-0963">Cytoplasm</keyword>
<evidence type="ECO:0000256" key="7">
    <source>
        <dbReference type="ARBA" id="ARBA00023242"/>
    </source>
</evidence>
<feature type="region of interest" description="Disordered" evidence="8">
    <location>
        <begin position="186"/>
        <end position="258"/>
    </location>
</feature>
<dbReference type="PROSITE" id="PS50800">
    <property type="entry name" value="SAP"/>
    <property type="match status" value="1"/>
</dbReference>
<keyword evidence="7" id="KW-0539">Nucleus</keyword>
<evidence type="ECO:0000313" key="10">
    <source>
        <dbReference type="EMBL" id="KAJ8608087.1"/>
    </source>
</evidence>
<dbReference type="GO" id="GO:0007059">
    <property type="term" value="P:chromosome segregation"/>
    <property type="evidence" value="ECO:0007669"/>
    <property type="project" value="UniProtKB-KW"/>
</dbReference>
<feature type="compositionally biased region" description="Basic and acidic residues" evidence="8">
    <location>
        <begin position="343"/>
        <end position="431"/>
    </location>
</feature>
<dbReference type="InterPro" id="IPR005635">
    <property type="entry name" value="Inner_centromere_prot_ARK-bd"/>
</dbReference>
<sequence>MAEGTDYVGTVLDRLESLCDDYMAKARKLATDEHAILDEQVRHARKRLRGADGSSVPARQPLAERDNNEIQEEEGASKPGAKSSEARQEKSEGFMSEARAITEEFSFKDLQRELKARELKAGGKKHELKERLDKAIADELASAAAVSQQRAASGPTEAAMEEVPSAQASTVDANLDEVIVVVEELPAASPRRPEPPALPTAPLPTAAAPEPPRETSMPPVETSKPVTADPPAASVATATPAAAEEKPQAVVSTSQAPPRAGILNWLPSLGLGAPTEAAPPMVVAAEPLVVTTSSESSSAATDAPAKARPQTTVAAAVAAHEAANKPRPPTSDQPRPKLQSQVRVERDRLEEVRARQEKERELRREQQLAKERAQQERLFAEKKRKEAEEALKKAAAIKRHEEAEARRKQREDEERRRLQALKQREDDERKQQQQQQIFVKPSDADDPRVQHSPAIAVVPPAQHPTQNRLTPADEVADSSATLLRPLPTTTTTTTTQPKQRSPPAETYEISDREESTDDEEDEDARANKYVPTWAQGANLREALKRQADKDPSQFFSMTASSCNLNDIFKNSKHFKKRTSSQNWSQDLSTYNERQRYRVEMGFTPPK</sequence>
<comment type="subcellular location">
    <subcellularLocation>
        <location evidence="2">Cytoplasm</location>
        <location evidence="2">Cytoskeleton</location>
        <location evidence="2">Spindle</location>
    </subcellularLocation>
    <subcellularLocation>
        <location evidence="1">Nucleus</location>
    </subcellularLocation>
</comment>
<evidence type="ECO:0000256" key="6">
    <source>
        <dbReference type="ARBA" id="ARBA00023212"/>
    </source>
</evidence>
<feature type="region of interest" description="Disordered" evidence="8">
    <location>
        <begin position="46"/>
        <end position="97"/>
    </location>
</feature>
<feature type="compositionally biased region" description="Polar residues" evidence="8">
    <location>
        <begin position="332"/>
        <end position="341"/>
    </location>
</feature>
<reference evidence="10" key="1">
    <citation type="submission" date="2023-01" db="EMBL/GenBank/DDBJ databases">
        <title>Metagenome sequencing of chrysophaentin producing Chrysophaeum taylorii.</title>
        <authorList>
            <person name="Davison J."/>
            <person name="Bewley C."/>
        </authorList>
    </citation>
    <scope>NUCLEOTIDE SEQUENCE</scope>
    <source>
        <strain evidence="10">NIES-1699</strain>
    </source>
</reference>
<feature type="compositionally biased region" description="Acidic residues" evidence="8">
    <location>
        <begin position="514"/>
        <end position="523"/>
    </location>
</feature>
<name>A0AAD7UKX3_9STRA</name>
<dbReference type="GO" id="GO:0005819">
    <property type="term" value="C:spindle"/>
    <property type="evidence" value="ECO:0007669"/>
    <property type="project" value="UniProtKB-SubCell"/>
</dbReference>
<dbReference type="InterPro" id="IPR003034">
    <property type="entry name" value="SAP_dom"/>
</dbReference>
<dbReference type="GO" id="GO:0005634">
    <property type="term" value="C:nucleus"/>
    <property type="evidence" value="ECO:0007669"/>
    <property type="project" value="UniProtKB-SubCell"/>
</dbReference>
<dbReference type="Proteomes" id="UP001230188">
    <property type="component" value="Unassembled WGS sequence"/>
</dbReference>
<dbReference type="PANTHER" id="PTHR13142:SF1">
    <property type="entry name" value="INNER CENTROMERE PROTEIN"/>
    <property type="match status" value="1"/>
</dbReference>
<evidence type="ECO:0000259" key="9">
    <source>
        <dbReference type="PROSITE" id="PS50800"/>
    </source>
</evidence>
<protein>
    <recommendedName>
        <fullName evidence="9">SAP domain-containing protein</fullName>
    </recommendedName>
</protein>
<evidence type="ECO:0000256" key="4">
    <source>
        <dbReference type="ARBA" id="ARBA00022490"/>
    </source>
</evidence>
<dbReference type="Gene3D" id="1.10.720.30">
    <property type="entry name" value="SAP domain"/>
    <property type="match status" value="1"/>
</dbReference>
<feature type="domain" description="SAP" evidence="9">
    <location>
        <begin position="102"/>
        <end position="136"/>
    </location>
</feature>
<evidence type="ECO:0000256" key="8">
    <source>
        <dbReference type="SAM" id="MobiDB-lite"/>
    </source>
</evidence>
<evidence type="ECO:0000313" key="11">
    <source>
        <dbReference type="Proteomes" id="UP001230188"/>
    </source>
</evidence>
<dbReference type="Pfam" id="PF03941">
    <property type="entry name" value="INCENP_ARK-bind"/>
    <property type="match status" value="1"/>
</dbReference>
<dbReference type="InterPro" id="IPR036361">
    <property type="entry name" value="SAP_dom_sf"/>
</dbReference>
<dbReference type="Pfam" id="PF02037">
    <property type="entry name" value="SAP"/>
    <property type="match status" value="1"/>
</dbReference>
<comment type="caution">
    <text evidence="10">The sequence shown here is derived from an EMBL/GenBank/DDBJ whole genome shotgun (WGS) entry which is preliminary data.</text>
</comment>
<keyword evidence="6" id="KW-0206">Cytoskeleton</keyword>
<feature type="compositionally biased region" description="Low complexity" evidence="8">
    <location>
        <begin position="290"/>
        <end position="303"/>
    </location>
</feature>
<evidence type="ECO:0000256" key="5">
    <source>
        <dbReference type="ARBA" id="ARBA00022829"/>
    </source>
</evidence>